<dbReference type="Gene3D" id="2.60.200.20">
    <property type="match status" value="1"/>
</dbReference>
<dbReference type="InterPro" id="IPR008984">
    <property type="entry name" value="SMAD_FHA_dom_sf"/>
</dbReference>
<feature type="compositionally biased region" description="Low complexity" evidence="1">
    <location>
        <begin position="62"/>
        <end position="73"/>
    </location>
</feature>
<evidence type="ECO:0000313" key="2">
    <source>
        <dbReference type="EMBL" id="SFC28405.1"/>
    </source>
</evidence>
<accession>A0A1I1HX98</accession>
<name>A0A1I1HX98_RUMAL</name>
<organism evidence="2 3">
    <name type="scientific">Ruminococcus albus</name>
    <dbReference type="NCBI Taxonomy" id="1264"/>
    <lineage>
        <taxon>Bacteria</taxon>
        <taxon>Bacillati</taxon>
        <taxon>Bacillota</taxon>
        <taxon>Clostridia</taxon>
        <taxon>Eubacteriales</taxon>
        <taxon>Oscillospiraceae</taxon>
        <taxon>Ruminococcus</taxon>
    </lineage>
</organism>
<feature type="region of interest" description="Disordered" evidence="1">
    <location>
        <begin position="27"/>
        <end position="117"/>
    </location>
</feature>
<dbReference type="AlphaFoldDB" id="A0A1I1HX98"/>
<dbReference type="RefSeq" id="WP_143098689.1">
    <property type="nucleotide sequence ID" value="NZ_FOKQ01000010.1"/>
</dbReference>
<evidence type="ECO:0000313" key="3">
    <source>
        <dbReference type="Proteomes" id="UP000182192"/>
    </source>
</evidence>
<dbReference type="EMBL" id="FOKQ01000010">
    <property type="protein sequence ID" value="SFC28405.1"/>
    <property type="molecule type" value="Genomic_DNA"/>
</dbReference>
<dbReference type="CDD" id="cd00060">
    <property type="entry name" value="FHA"/>
    <property type="match status" value="1"/>
</dbReference>
<reference evidence="2 3" key="1">
    <citation type="submission" date="2016-10" db="EMBL/GenBank/DDBJ databases">
        <authorList>
            <person name="de Groot N.N."/>
        </authorList>
    </citation>
    <scope>NUCLEOTIDE SEQUENCE [LARGE SCALE GENOMIC DNA]</scope>
    <source>
        <strain evidence="2 3">AR67</strain>
    </source>
</reference>
<feature type="compositionally biased region" description="Basic and acidic residues" evidence="1">
    <location>
        <begin position="36"/>
        <end position="50"/>
    </location>
</feature>
<dbReference type="OrthoDB" id="370565at2"/>
<dbReference type="SUPFAM" id="SSF49879">
    <property type="entry name" value="SMAD/FHA domain"/>
    <property type="match status" value="1"/>
</dbReference>
<proteinExistence type="predicted"/>
<evidence type="ECO:0000256" key="1">
    <source>
        <dbReference type="SAM" id="MobiDB-lite"/>
    </source>
</evidence>
<feature type="compositionally biased region" description="Pro residues" evidence="1">
    <location>
        <begin position="78"/>
        <end position="96"/>
    </location>
</feature>
<evidence type="ECO:0008006" key="4">
    <source>
        <dbReference type="Google" id="ProtNLM"/>
    </source>
</evidence>
<gene>
    <name evidence="2" type="ORF">SAMN02910406_01442</name>
</gene>
<dbReference type="Proteomes" id="UP000182192">
    <property type="component" value="Unassembled WGS sequence"/>
</dbReference>
<sequence length="357" mass="38176">MKLARCPKNHYYDSDKYSACPHCQAAEAPKGTVNIDIDKNRPKPQDEQKRISAYFVPPTGRQQSQQVAPVAPAHEPPRPVPPLGEAPVPVPPPAHEPPSLVKPPVGEAPAPVPPHPVAPPVSEVPASVPPHPVAPPVGEAPAPVPPHPVAPPVGEAPAPVPPHPIAPPVGEAPAPVPPHLVAPPVGEAPAPVPPHPVAPPVSEAPVQPKPVTPTQLTQQIQNSGFTGSMEDIHTKVLFDDIPDEPIVGWFVIINGPDKGKSYEIRYGKSSLGRSGLDHVVDVDIHNDTSISRGAQAFVIYDPRNKKFMIQTTNGKTFVYVNNEMLMNYAELKIYDVVSVGETDLIFVPLCSERFSWN</sequence>
<protein>
    <recommendedName>
        <fullName evidence="4">FHA domain-containing protein</fullName>
    </recommendedName>
</protein>